<evidence type="ECO:0000313" key="1">
    <source>
        <dbReference type="EMBL" id="SJL10704.1"/>
    </source>
</evidence>
<dbReference type="AlphaFoldDB" id="A0A284RPN1"/>
<evidence type="ECO:0000313" key="2">
    <source>
        <dbReference type="Proteomes" id="UP000219338"/>
    </source>
</evidence>
<reference evidence="2" key="1">
    <citation type="journal article" date="2017" name="Nat. Ecol. Evol.">
        <title>Genome expansion and lineage-specific genetic innovations in the forest pathogenic fungi Armillaria.</title>
        <authorList>
            <person name="Sipos G."/>
            <person name="Prasanna A.N."/>
            <person name="Walter M.C."/>
            <person name="O'Connor E."/>
            <person name="Balint B."/>
            <person name="Krizsan K."/>
            <person name="Kiss B."/>
            <person name="Hess J."/>
            <person name="Varga T."/>
            <person name="Slot J."/>
            <person name="Riley R."/>
            <person name="Boka B."/>
            <person name="Rigling D."/>
            <person name="Barry K."/>
            <person name="Lee J."/>
            <person name="Mihaltcheva S."/>
            <person name="LaButti K."/>
            <person name="Lipzen A."/>
            <person name="Waldron R."/>
            <person name="Moloney N.M."/>
            <person name="Sperisen C."/>
            <person name="Kredics L."/>
            <person name="Vagvoelgyi C."/>
            <person name="Patrignani A."/>
            <person name="Fitzpatrick D."/>
            <person name="Nagy I."/>
            <person name="Doyle S."/>
            <person name="Anderson J.B."/>
            <person name="Grigoriev I.V."/>
            <person name="Gueldener U."/>
            <person name="Muensterkoetter M."/>
            <person name="Nagy L.G."/>
        </authorList>
    </citation>
    <scope>NUCLEOTIDE SEQUENCE [LARGE SCALE GENOMIC DNA]</scope>
    <source>
        <strain evidence="2">C18/9</strain>
    </source>
</reference>
<accession>A0A284RPN1</accession>
<gene>
    <name evidence="1" type="ORF">ARMOST_14096</name>
</gene>
<name>A0A284RPN1_ARMOS</name>
<organism evidence="1 2">
    <name type="scientific">Armillaria ostoyae</name>
    <name type="common">Armillaria root rot fungus</name>
    <dbReference type="NCBI Taxonomy" id="47428"/>
    <lineage>
        <taxon>Eukaryota</taxon>
        <taxon>Fungi</taxon>
        <taxon>Dikarya</taxon>
        <taxon>Basidiomycota</taxon>
        <taxon>Agaricomycotina</taxon>
        <taxon>Agaricomycetes</taxon>
        <taxon>Agaricomycetidae</taxon>
        <taxon>Agaricales</taxon>
        <taxon>Marasmiineae</taxon>
        <taxon>Physalacriaceae</taxon>
        <taxon>Armillaria</taxon>
    </lineage>
</organism>
<dbReference type="EMBL" id="FUEG01000012">
    <property type="protein sequence ID" value="SJL10704.1"/>
    <property type="molecule type" value="Genomic_DNA"/>
</dbReference>
<dbReference type="Proteomes" id="UP000219338">
    <property type="component" value="Unassembled WGS sequence"/>
</dbReference>
<sequence length="154" mass="17217">MRISTSPCAKQAQGKSSLEVAPSFPMFLILNSRGYPSPVTFVKMFTGTYFTTEHFIYIKSLALSCCPFTNPAHQGITSNTRVTFPRYAINSHTENKRVAGNTTSDLHDKFLHAEAELFNHQALLDITSDDNFETRCRFGSPLSCLRLLRTFGGL</sequence>
<proteinExistence type="predicted"/>
<keyword evidence="2" id="KW-1185">Reference proteome</keyword>
<protein>
    <submittedName>
        <fullName evidence="1">Uncharacterized protein</fullName>
    </submittedName>
</protein>